<sequence length="25" mass="2704">MILDVTDGEGLNVQLSVPEVMSILM</sequence>
<protein>
    <submittedName>
        <fullName evidence="1">Uncharacterized protein</fullName>
    </submittedName>
</protein>
<dbReference type="EMBL" id="LN899826">
    <property type="protein sequence ID" value="CUV38264.1"/>
    <property type="molecule type" value="Genomic_DNA"/>
</dbReference>
<dbReference type="EMBL" id="LN899822">
    <property type="protein sequence ID" value="CUV62044.1"/>
    <property type="molecule type" value="Genomic_DNA"/>
</dbReference>
<proteinExistence type="predicted"/>
<evidence type="ECO:0000313" key="1">
    <source>
        <dbReference type="EMBL" id="CUV38264.1"/>
    </source>
</evidence>
<reference evidence="1" key="1">
    <citation type="submission" date="2015-10" db="EMBL/GenBank/DDBJ databases">
        <authorList>
            <person name="Gilbert D.G."/>
        </authorList>
    </citation>
    <scope>NUCLEOTIDE SEQUENCE</scope>
    <source>
        <strain evidence="1">Phyl III-seqv23</strain>
    </source>
</reference>
<organism evidence="1">
    <name type="scientific">Ralstonia solanacearum</name>
    <name type="common">Pseudomonas solanacearum</name>
    <dbReference type="NCBI Taxonomy" id="305"/>
    <lineage>
        <taxon>Bacteria</taxon>
        <taxon>Pseudomonadati</taxon>
        <taxon>Pseudomonadota</taxon>
        <taxon>Betaproteobacteria</taxon>
        <taxon>Burkholderiales</taxon>
        <taxon>Burkholderiaceae</taxon>
        <taxon>Ralstonia</taxon>
        <taxon>Ralstonia solanacearum species complex</taxon>
    </lineage>
</organism>
<name>A0A0S4VUN1_RALSL</name>
<dbReference type="AlphaFoldDB" id="A0A0S4VUN1"/>
<evidence type="ECO:0000313" key="2">
    <source>
        <dbReference type="EMBL" id="CUV62044.1"/>
    </source>
</evidence>
<accession>A0A0S4VUN1</accession>
<gene>
    <name evidence="2" type="ORF">RD1301_v1_1940005</name>
    <name evidence="1" type="ORF">TF3108_v1_100018</name>
</gene>